<dbReference type="GO" id="GO:0004222">
    <property type="term" value="F:metalloendopeptidase activity"/>
    <property type="evidence" value="ECO:0007669"/>
    <property type="project" value="TreeGrafter"/>
</dbReference>
<feature type="domain" description="Peptidase M16 N-terminal" evidence="1">
    <location>
        <begin position="56"/>
        <end position="132"/>
    </location>
</feature>
<feature type="non-terminal residue" evidence="3">
    <location>
        <position position="384"/>
    </location>
</feature>
<dbReference type="InterPro" id="IPR011249">
    <property type="entry name" value="Metalloenz_LuxS/M16"/>
</dbReference>
<dbReference type="PANTHER" id="PTHR43016:SF13">
    <property type="entry name" value="PRESEQUENCE PROTEASE, MITOCHONDRIAL"/>
    <property type="match status" value="1"/>
</dbReference>
<evidence type="ECO:0008006" key="4">
    <source>
        <dbReference type="Google" id="ProtNLM"/>
    </source>
</evidence>
<organism evidence="3">
    <name type="scientific">marine metagenome</name>
    <dbReference type="NCBI Taxonomy" id="408172"/>
    <lineage>
        <taxon>unclassified sequences</taxon>
        <taxon>metagenomes</taxon>
        <taxon>ecological metagenomes</taxon>
    </lineage>
</organism>
<dbReference type="InterPro" id="IPR007863">
    <property type="entry name" value="Peptidase_M16_C"/>
</dbReference>
<dbReference type="PANTHER" id="PTHR43016">
    <property type="entry name" value="PRESEQUENCE PROTEASE"/>
    <property type="match status" value="1"/>
</dbReference>
<feature type="domain" description="Peptidase M16 C-terminal" evidence="2">
    <location>
        <begin position="204"/>
        <end position="382"/>
    </location>
</feature>
<dbReference type="EMBL" id="UINC01059531">
    <property type="protein sequence ID" value="SVB83048.1"/>
    <property type="molecule type" value="Genomic_DNA"/>
</dbReference>
<dbReference type="GO" id="GO:0046872">
    <property type="term" value="F:metal ion binding"/>
    <property type="evidence" value="ECO:0007669"/>
    <property type="project" value="InterPro"/>
</dbReference>
<dbReference type="InterPro" id="IPR011765">
    <property type="entry name" value="Pept_M16_N"/>
</dbReference>
<dbReference type="GO" id="GO:0016485">
    <property type="term" value="P:protein processing"/>
    <property type="evidence" value="ECO:0007669"/>
    <property type="project" value="TreeGrafter"/>
</dbReference>
<dbReference type="Gene3D" id="3.30.830.10">
    <property type="entry name" value="Metalloenzyme, LuxS/M16 peptidase-like"/>
    <property type="match status" value="2"/>
</dbReference>
<dbReference type="FunFam" id="3.30.830.10:FF:000034">
    <property type="entry name" value="presequence protease 1, chloroplastic/mitochondrial"/>
    <property type="match status" value="1"/>
</dbReference>
<protein>
    <recommendedName>
        <fullName evidence="4">Peptidase M16</fullName>
    </recommendedName>
</protein>
<dbReference type="SUPFAM" id="SSF63411">
    <property type="entry name" value="LuxS/MPP-like metallohydrolase"/>
    <property type="match status" value="2"/>
</dbReference>
<dbReference type="Pfam" id="PF05193">
    <property type="entry name" value="Peptidase_M16_C"/>
    <property type="match status" value="1"/>
</dbReference>
<evidence type="ECO:0000259" key="1">
    <source>
        <dbReference type="Pfam" id="PF00675"/>
    </source>
</evidence>
<gene>
    <name evidence="3" type="ORF">METZ01_LOCUS235902</name>
</gene>
<name>A0A382H6W6_9ZZZZ</name>
<accession>A0A382H6W6</accession>
<reference evidence="3" key="1">
    <citation type="submission" date="2018-05" db="EMBL/GenBank/DDBJ databases">
        <authorList>
            <person name="Lanie J.A."/>
            <person name="Ng W.-L."/>
            <person name="Kazmierczak K.M."/>
            <person name="Andrzejewski T.M."/>
            <person name="Davidsen T.M."/>
            <person name="Wayne K.J."/>
            <person name="Tettelin H."/>
            <person name="Glass J.I."/>
            <person name="Rusch D."/>
            <person name="Podicherti R."/>
            <person name="Tsui H.-C.T."/>
            <person name="Winkler M.E."/>
        </authorList>
    </citation>
    <scope>NUCLEOTIDE SEQUENCE</scope>
</reference>
<evidence type="ECO:0000259" key="2">
    <source>
        <dbReference type="Pfam" id="PF05193"/>
    </source>
</evidence>
<proteinExistence type="predicted"/>
<evidence type="ECO:0000313" key="3">
    <source>
        <dbReference type="EMBL" id="SVB83048.1"/>
    </source>
</evidence>
<sequence>MENDSLKHGFRQVSEREIKEISSFSRRFIHEQSGAELLHFENTDKNKVFVAGFKTPPDNSYGIPHILEHCVLNGSRKFHCKEPFVELLKGSMQTFTNAMTYPDKTVYPVASTNDQDFFNLMDVYMDAVFFPNIYSNPDIFRQEGWHYELSGPEEDLNIKGVVYNEMEGAFSSPEQVLFRSIRQNLLPDTIYSNESGGDPDVIPNLTYEEFIAFHKKYYHPSNCKILLYGDGKIEEQLAFLNEGFLDQFQRKEMHYGSWIQDNIQQKSSVKLVYPLSEEESEKDKAYLNLSFVTGSYLDPKTILGLEILDHILLGTPAAPLKNALLKAKIGKDIFGQFEEELLQPIFSITVKHTDPGKKGEFERIVTDTLTSLADNGLSERIVQA</sequence>
<dbReference type="AlphaFoldDB" id="A0A382H6W6"/>
<dbReference type="Pfam" id="PF00675">
    <property type="entry name" value="Peptidase_M16"/>
    <property type="match status" value="1"/>
</dbReference>